<dbReference type="AlphaFoldDB" id="M1DWV6"/>
<evidence type="ECO:0000313" key="3">
    <source>
        <dbReference type="Proteomes" id="UP000011115"/>
    </source>
</evidence>
<feature type="region of interest" description="Disordered" evidence="1">
    <location>
        <begin position="162"/>
        <end position="185"/>
    </location>
</feature>
<evidence type="ECO:0000313" key="2">
    <source>
        <dbReference type="EnsemblPlants" id="PGSC0003DMT400095693"/>
    </source>
</evidence>
<evidence type="ECO:0000256" key="1">
    <source>
        <dbReference type="SAM" id="MobiDB-lite"/>
    </source>
</evidence>
<organism evidence="2 3">
    <name type="scientific">Solanum tuberosum</name>
    <name type="common">Potato</name>
    <dbReference type="NCBI Taxonomy" id="4113"/>
    <lineage>
        <taxon>Eukaryota</taxon>
        <taxon>Viridiplantae</taxon>
        <taxon>Streptophyta</taxon>
        <taxon>Embryophyta</taxon>
        <taxon>Tracheophyta</taxon>
        <taxon>Spermatophyta</taxon>
        <taxon>Magnoliopsida</taxon>
        <taxon>eudicotyledons</taxon>
        <taxon>Gunneridae</taxon>
        <taxon>Pentapetalae</taxon>
        <taxon>asterids</taxon>
        <taxon>lamiids</taxon>
        <taxon>Solanales</taxon>
        <taxon>Solanaceae</taxon>
        <taxon>Solanoideae</taxon>
        <taxon>Solaneae</taxon>
        <taxon>Solanum</taxon>
    </lineage>
</organism>
<feature type="region of interest" description="Disordered" evidence="1">
    <location>
        <begin position="1"/>
        <end position="31"/>
    </location>
</feature>
<name>M1DWV6_SOLTU</name>
<dbReference type="Gramene" id="PGSC0003DMT400095693">
    <property type="protein sequence ID" value="PGSC0003DMT400095693"/>
    <property type="gene ID" value="PGSC0003DMG400045264"/>
</dbReference>
<accession>M1DWV6</accession>
<feature type="compositionally biased region" description="Polar residues" evidence="1">
    <location>
        <begin position="7"/>
        <end position="23"/>
    </location>
</feature>
<feature type="region of interest" description="Disordered" evidence="1">
    <location>
        <begin position="257"/>
        <end position="285"/>
    </location>
</feature>
<dbReference type="InParanoid" id="M1DWV6"/>
<feature type="compositionally biased region" description="Polar residues" evidence="1">
    <location>
        <begin position="163"/>
        <end position="175"/>
    </location>
</feature>
<reference evidence="2" key="2">
    <citation type="submission" date="2015-06" db="UniProtKB">
        <authorList>
            <consortium name="EnsemblPlants"/>
        </authorList>
    </citation>
    <scope>IDENTIFICATION</scope>
    <source>
        <strain evidence="2">DM1-3 516 R44</strain>
    </source>
</reference>
<sequence length="320" mass="35260">MAKCYLSYSNPASKKGSQQTEGSEGNFGRPNLDEALAFISGGFKQCVPPAGRQSTLGKSQHVTGVLQHTQNSTQFDKDVNNLGLVPQDLNKNTEHVDQQVVLTQENEFIVIEEIAGKEISPNTPIMVVSDPEKAKNNLNVSKEKQKETSASKWADLVEEEENITSPPMSKLSPQASEFMPTSKANPSMTMTVDSFKKGMAMTTKDIGVLAKSHDPEVIVSGISPTAAYDTDLGTDMSDRDDEEEILDICFDKVAKEGDLSPREQRSGSNKIKKKAHGRQHSWDGKVTEDFVPRYLPMRLAKQNHMIVSTTLTRSNKSKKN</sequence>
<protein>
    <submittedName>
        <fullName evidence="2">NB-ARC domain containing protein</fullName>
    </submittedName>
</protein>
<reference evidence="3" key="1">
    <citation type="journal article" date="2011" name="Nature">
        <title>Genome sequence and analysis of the tuber crop potato.</title>
        <authorList>
            <consortium name="The Potato Genome Sequencing Consortium"/>
        </authorList>
    </citation>
    <scope>NUCLEOTIDE SEQUENCE [LARGE SCALE GENOMIC DNA]</scope>
    <source>
        <strain evidence="3">cv. DM1-3 516 R44</strain>
    </source>
</reference>
<keyword evidence="3" id="KW-1185">Reference proteome</keyword>
<proteinExistence type="predicted"/>
<dbReference type="EnsemblPlants" id="PGSC0003DMT400095693">
    <property type="protein sequence ID" value="PGSC0003DMT400095693"/>
    <property type="gene ID" value="PGSC0003DMG400045264"/>
</dbReference>
<dbReference type="Proteomes" id="UP000011115">
    <property type="component" value="Unassembled WGS sequence"/>
</dbReference>
<feature type="compositionally biased region" description="Basic residues" evidence="1">
    <location>
        <begin position="270"/>
        <end position="279"/>
    </location>
</feature>
<dbReference type="HOGENOM" id="CLU_869893_0_0_1"/>
<dbReference type="PaxDb" id="4113-PGSC0003DMT400095693"/>